<evidence type="ECO:0000256" key="10">
    <source>
        <dbReference type="ARBA" id="ARBA00081456"/>
    </source>
</evidence>
<dbReference type="PANTHER" id="PTHR43806">
    <property type="entry name" value="PEPTIDASE S8"/>
    <property type="match status" value="1"/>
</dbReference>
<dbReference type="PANTHER" id="PTHR43806:SF11">
    <property type="entry name" value="CEREVISIN-RELATED"/>
    <property type="match status" value="1"/>
</dbReference>
<dbReference type="InterPro" id="IPR015500">
    <property type="entry name" value="Peptidase_S8_subtilisin-rel"/>
</dbReference>
<evidence type="ECO:0000313" key="16">
    <source>
        <dbReference type="EMBL" id="KAK6511075.1"/>
    </source>
</evidence>
<dbReference type="InterPro" id="IPR010259">
    <property type="entry name" value="S8pro/Inhibitor_I9"/>
</dbReference>
<feature type="domain" description="Peptidase S8/S53" evidence="14">
    <location>
        <begin position="155"/>
        <end position="388"/>
    </location>
</feature>
<dbReference type="PROSITE" id="PS00136">
    <property type="entry name" value="SUBTILASE_ASP"/>
    <property type="match status" value="1"/>
</dbReference>
<dbReference type="FunFam" id="3.40.50.200:FF:000014">
    <property type="entry name" value="Proteinase K"/>
    <property type="match status" value="1"/>
</dbReference>
<dbReference type="Gene3D" id="3.30.70.80">
    <property type="entry name" value="Peptidase S8 propeptide/proteinase inhibitor I9"/>
    <property type="match status" value="1"/>
</dbReference>
<sequence length="411" mass="42567">MLTNGLISLLAIAGLATNAVAGPIRKVSNAGAAGAIADKYIVVLKKGLSESAVSKHTNRISSFHTNVARDLTGARAHGVGKKFRFSSTGFNGYTGGFDKATLQEILNSPEVDYVEQDTVVTTNAEQIDSTWGLDRISHEEFDTPYTYEYDETFAGSGTTVYVIDTGIRITHNEFQTENGTSRATWGFNSVDKTDSDGNGHGTHCAGTIAGKTYGVSKKAKVVAVKVLSPSGSGSLSGVVSGMNWVAENATPNFSVASMSLGGSKSAALNTAVDSIFNAGISIVVAAGNENQDAKNVSPASAPNAITVGAIDSNNKRASFSNWGTLIDVFAPGVSVLSSWATSDTDTKSISGTSMACPHVAGLAAYYISSFEGAGATPQVITDKITDSAITGKLNPSDIKGSPNRIAYNGYA</sequence>
<comment type="similarity">
    <text evidence="1 11 12">Belongs to the peptidase S8 family.</text>
</comment>
<dbReference type="InterPro" id="IPR023827">
    <property type="entry name" value="Peptidase_S8_Asp-AS"/>
</dbReference>
<keyword evidence="2 11" id="KW-0645">Protease</keyword>
<feature type="active site" description="Charge relay system" evidence="11">
    <location>
        <position position="164"/>
    </location>
</feature>
<dbReference type="EMBL" id="JAVHJM010000007">
    <property type="protein sequence ID" value="KAK6511075.1"/>
    <property type="molecule type" value="Genomic_DNA"/>
</dbReference>
<evidence type="ECO:0000256" key="3">
    <source>
        <dbReference type="ARBA" id="ARBA00022729"/>
    </source>
</evidence>
<dbReference type="PROSITE" id="PS00137">
    <property type="entry name" value="SUBTILASE_HIS"/>
    <property type="match status" value="1"/>
</dbReference>
<dbReference type="AlphaFoldDB" id="A0AAN8RT72"/>
<evidence type="ECO:0000313" key="17">
    <source>
        <dbReference type="Proteomes" id="UP001307849"/>
    </source>
</evidence>
<dbReference type="InterPro" id="IPR022398">
    <property type="entry name" value="Peptidase_S8_His-AS"/>
</dbReference>
<proteinExistence type="inferred from homology"/>
<keyword evidence="5 11" id="KW-0720">Serine protease</keyword>
<evidence type="ECO:0000256" key="13">
    <source>
        <dbReference type="SAM" id="SignalP"/>
    </source>
</evidence>
<dbReference type="InterPro" id="IPR037045">
    <property type="entry name" value="S8pro/Inhibitor_I9_sf"/>
</dbReference>
<evidence type="ECO:0000256" key="8">
    <source>
        <dbReference type="ARBA" id="ARBA00072928"/>
    </source>
</evidence>
<evidence type="ECO:0000256" key="2">
    <source>
        <dbReference type="ARBA" id="ARBA00022670"/>
    </source>
</evidence>
<feature type="domain" description="Inhibitor I9" evidence="15">
    <location>
        <begin position="39"/>
        <end position="122"/>
    </location>
</feature>
<evidence type="ECO:0000256" key="5">
    <source>
        <dbReference type="ARBA" id="ARBA00022825"/>
    </source>
</evidence>
<comment type="caution">
    <text evidence="16">The sequence shown here is derived from an EMBL/GenBank/DDBJ whole genome shotgun (WGS) entry which is preliminary data.</text>
</comment>
<dbReference type="PROSITE" id="PS00138">
    <property type="entry name" value="SUBTILASE_SER"/>
    <property type="match status" value="1"/>
</dbReference>
<evidence type="ECO:0000256" key="7">
    <source>
        <dbReference type="ARBA" id="ARBA00056622"/>
    </source>
</evidence>
<name>A0AAN8RT72_9PEZI</name>
<evidence type="ECO:0000256" key="9">
    <source>
        <dbReference type="ARBA" id="ARBA00075726"/>
    </source>
</evidence>
<dbReference type="InterPro" id="IPR034193">
    <property type="entry name" value="PCSK9_ProteinaseK-like"/>
</dbReference>
<accession>A0AAN8RT72</accession>
<dbReference type="GO" id="GO:0004252">
    <property type="term" value="F:serine-type endopeptidase activity"/>
    <property type="evidence" value="ECO:0007669"/>
    <property type="project" value="UniProtKB-UniRule"/>
</dbReference>
<reference evidence="16 17" key="1">
    <citation type="submission" date="2019-10" db="EMBL/GenBank/DDBJ databases">
        <authorList>
            <person name="Palmer J.M."/>
        </authorList>
    </citation>
    <scope>NUCLEOTIDE SEQUENCE [LARGE SCALE GENOMIC DNA]</scope>
    <source>
        <strain evidence="16 17">TWF506</strain>
    </source>
</reference>
<evidence type="ECO:0000259" key="15">
    <source>
        <dbReference type="Pfam" id="PF05922"/>
    </source>
</evidence>
<keyword evidence="6" id="KW-0177">Collagen degradation</keyword>
<dbReference type="CDD" id="cd04077">
    <property type="entry name" value="Peptidases_S8_PCSK9_ProteinaseK_like"/>
    <property type="match status" value="1"/>
</dbReference>
<feature type="active site" description="Charge relay system" evidence="11">
    <location>
        <position position="353"/>
    </location>
</feature>
<evidence type="ECO:0000256" key="4">
    <source>
        <dbReference type="ARBA" id="ARBA00022801"/>
    </source>
</evidence>
<evidence type="ECO:0000256" key="11">
    <source>
        <dbReference type="PROSITE-ProRule" id="PRU01240"/>
    </source>
</evidence>
<gene>
    <name evidence="16" type="primary">SUB2_2</name>
    <name evidence="16" type="ORF">TWF506_010156</name>
</gene>
<dbReference type="PROSITE" id="PS51892">
    <property type="entry name" value="SUBTILASE"/>
    <property type="match status" value="1"/>
</dbReference>
<dbReference type="Gene3D" id="3.40.50.200">
    <property type="entry name" value="Peptidase S8/S53 domain"/>
    <property type="match status" value="1"/>
</dbReference>
<dbReference type="GO" id="GO:0006508">
    <property type="term" value="P:proteolysis"/>
    <property type="evidence" value="ECO:0007669"/>
    <property type="project" value="UniProtKB-KW"/>
</dbReference>
<dbReference type="GO" id="GO:0005576">
    <property type="term" value="C:extracellular region"/>
    <property type="evidence" value="ECO:0007669"/>
    <property type="project" value="UniProtKB-ARBA"/>
</dbReference>
<feature type="active site" description="Charge relay system" evidence="11">
    <location>
        <position position="200"/>
    </location>
</feature>
<feature type="chain" id="PRO_5042953739" description="Cuticle-degrading serine protease" evidence="13">
    <location>
        <begin position="22"/>
        <end position="411"/>
    </location>
</feature>
<dbReference type="InterPro" id="IPR023828">
    <property type="entry name" value="Peptidase_S8_Ser-AS"/>
</dbReference>
<protein>
    <recommendedName>
        <fullName evidence="8">Cuticle-degrading serine protease</fullName>
    </recommendedName>
    <alternativeName>
        <fullName evidence="9">Neutral serine protease Aoz1</fullName>
    </alternativeName>
    <alternativeName>
        <fullName evidence="10">PII</fullName>
    </alternativeName>
</protein>
<evidence type="ECO:0000256" key="12">
    <source>
        <dbReference type="RuleBase" id="RU003355"/>
    </source>
</evidence>
<dbReference type="Pfam" id="PF00082">
    <property type="entry name" value="Peptidase_S8"/>
    <property type="match status" value="1"/>
</dbReference>
<keyword evidence="3 13" id="KW-0732">Signal</keyword>
<dbReference type="Pfam" id="PF05922">
    <property type="entry name" value="Inhibitor_I9"/>
    <property type="match status" value="1"/>
</dbReference>
<dbReference type="PRINTS" id="PR00723">
    <property type="entry name" value="SUBTILISIN"/>
</dbReference>
<feature type="signal peptide" evidence="13">
    <location>
        <begin position="1"/>
        <end position="21"/>
    </location>
</feature>
<dbReference type="InterPro" id="IPR036852">
    <property type="entry name" value="Peptidase_S8/S53_dom_sf"/>
</dbReference>
<dbReference type="SUPFAM" id="SSF52743">
    <property type="entry name" value="Subtilisin-like"/>
    <property type="match status" value="1"/>
</dbReference>
<dbReference type="InterPro" id="IPR000209">
    <property type="entry name" value="Peptidase_S8/S53_dom"/>
</dbReference>
<keyword evidence="17" id="KW-1185">Reference proteome</keyword>
<dbReference type="Proteomes" id="UP001307849">
    <property type="component" value="Unassembled WGS sequence"/>
</dbReference>
<organism evidence="16 17">
    <name type="scientific">Arthrobotrys conoides</name>
    <dbReference type="NCBI Taxonomy" id="74498"/>
    <lineage>
        <taxon>Eukaryota</taxon>
        <taxon>Fungi</taxon>
        <taxon>Dikarya</taxon>
        <taxon>Ascomycota</taxon>
        <taxon>Pezizomycotina</taxon>
        <taxon>Orbiliomycetes</taxon>
        <taxon>Orbiliales</taxon>
        <taxon>Orbiliaceae</taxon>
        <taxon>Arthrobotrys</taxon>
    </lineage>
</organism>
<evidence type="ECO:0000256" key="6">
    <source>
        <dbReference type="ARBA" id="ARBA00023105"/>
    </source>
</evidence>
<keyword evidence="4 11" id="KW-0378">Hydrolase</keyword>
<comment type="function">
    <text evidence="7">Hydrolyzes gelatin, casein, the chromogenic substrate azocoll and the cuticle of the nematode P.redivivus. Immobilizes P.redivivus.</text>
</comment>
<dbReference type="GO" id="GO:0030574">
    <property type="term" value="P:collagen catabolic process"/>
    <property type="evidence" value="ECO:0007669"/>
    <property type="project" value="UniProtKB-KW"/>
</dbReference>
<evidence type="ECO:0000256" key="1">
    <source>
        <dbReference type="ARBA" id="ARBA00011073"/>
    </source>
</evidence>
<dbReference type="InterPro" id="IPR050131">
    <property type="entry name" value="Peptidase_S8_subtilisin-like"/>
</dbReference>
<evidence type="ECO:0000259" key="14">
    <source>
        <dbReference type="Pfam" id="PF00082"/>
    </source>
</evidence>